<evidence type="ECO:0000313" key="4">
    <source>
        <dbReference type="Proteomes" id="UP000253153"/>
    </source>
</evidence>
<proteinExistence type="predicted"/>
<comment type="caution">
    <text evidence="3">The sequence shown here is derived from an EMBL/GenBank/DDBJ whole genome shotgun (WGS) entry which is preliminary data.</text>
</comment>
<dbReference type="Proteomes" id="UP000253153">
    <property type="component" value="Unassembled WGS sequence"/>
</dbReference>
<keyword evidence="2" id="KW-0472">Membrane</keyword>
<feature type="compositionally biased region" description="Low complexity" evidence="1">
    <location>
        <begin position="148"/>
        <end position="159"/>
    </location>
</feature>
<sequence length="474" mass="53444">MSPTPIPAPIPTPILTPHQQAALQRRQELNVVKQQLVCIVVAISTLFALCPVWLQLYRNACVIALLGYLTSVTFDLMINLNEKWDNAPAVVKYFVPVRLPDIKPPSETMKGLIAKRVDISGEKLRYFFARVRSILRATFDWLFSSMGQGPSESSSPGSQTKTPKAKPKRDHWVAVLVATPTPQEQEPEQEPNPFSFDTDTPIATTEIQELISWDSTEVSSNLSIIESSTFKVEVAVCLIPKSVWYSRKTLLEKFTTGLYWSHRPGHSHCQGEQWDEEKIKNISRVQFIGKVDDHKEINKVNERGLREFVNLERFTDNEYAGFDGLRKGWHDANTYWSDVDYAIIFAFLLVGPSSADICKKMFEHFAKLRIEHAQRNNDLNRSRAGAAILTLLTGGLAAPLTIPMMMGAGDAAMTMSANDSYLWGERMNMCKELLERYAELAAIIELKAPEVAPPKALFPPPPTIEQSWFSDDTW</sequence>
<evidence type="ECO:0000313" key="3">
    <source>
        <dbReference type="EMBL" id="RBR25218.1"/>
    </source>
</evidence>
<dbReference type="OrthoDB" id="4583723at2759"/>
<feature type="region of interest" description="Disordered" evidence="1">
    <location>
        <begin position="148"/>
        <end position="169"/>
    </location>
</feature>
<dbReference type="RefSeq" id="XP_031019809.1">
    <property type="nucleotide sequence ID" value="XM_031156103.1"/>
</dbReference>
<keyword evidence="2" id="KW-0812">Transmembrane</keyword>
<evidence type="ECO:0000256" key="2">
    <source>
        <dbReference type="SAM" id="Phobius"/>
    </source>
</evidence>
<organism evidence="3 4">
    <name type="scientific">Fusarium coffeatum</name>
    <dbReference type="NCBI Taxonomy" id="231269"/>
    <lineage>
        <taxon>Eukaryota</taxon>
        <taxon>Fungi</taxon>
        <taxon>Dikarya</taxon>
        <taxon>Ascomycota</taxon>
        <taxon>Pezizomycotina</taxon>
        <taxon>Sordariomycetes</taxon>
        <taxon>Hypocreomycetidae</taxon>
        <taxon>Hypocreales</taxon>
        <taxon>Nectriaceae</taxon>
        <taxon>Fusarium</taxon>
        <taxon>Fusarium incarnatum-equiseti species complex</taxon>
    </lineage>
</organism>
<gene>
    <name evidence="3" type="ORF">FIESC28_01953</name>
</gene>
<evidence type="ECO:0000256" key="1">
    <source>
        <dbReference type="SAM" id="MobiDB-lite"/>
    </source>
</evidence>
<dbReference type="GeneID" id="41991399"/>
<protein>
    <submittedName>
        <fullName evidence="3">Uncharacterized protein</fullName>
    </submittedName>
</protein>
<name>A0A366S8I4_9HYPO</name>
<keyword evidence="4" id="KW-1185">Reference proteome</keyword>
<feature type="transmembrane region" description="Helical" evidence="2">
    <location>
        <begin position="36"/>
        <end position="54"/>
    </location>
</feature>
<dbReference type="AlphaFoldDB" id="A0A366S8I4"/>
<keyword evidence="2" id="KW-1133">Transmembrane helix</keyword>
<reference evidence="3 4" key="1">
    <citation type="submission" date="2018-06" db="EMBL/GenBank/DDBJ databases">
        <title>Fusarium incarnatum-equiseti species complex species 28.</title>
        <authorList>
            <person name="Gardiner D.M."/>
        </authorList>
    </citation>
    <scope>NUCLEOTIDE SEQUENCE [LARGE SCALE GENOMIC DNA]</scope>
    <source>
        <strain evidence="3 4">FIESC_28</strain>
    </source>
</reference>
<dbReference type="EMBL" id="QKXC01000041">
    <property type="protein sequence ID" value="RBR25218.1"/>
    <property type="molecule type" value="Genomic_DNA"/>
</dbReference>
<accession>A0A366S8I4</accession>